<evidence type="ECO:0000313" key="3">
    <source>
        <dbReference type="Proteomes" id="UP000604825"/>
    </source>
</evidence>
<protein>
    <recommendedName>
        <fullName evidence="4">Transmembrane protein</fullName>
    </recommendedName>
</protein>
<dbReference type="Proteomes" id="UP000604825">
    <property type="component" value="Unassembled WGS sequence"/>
</dbReference>
<feature type="transmembrane region" description="Helical" evidence="1">
    <location>
        <begin position="91"/>
        <end position="124"/>
    </location>
</feature>
<keyword evidence="3" id="KW-1185">Reference proteome</keyword>
<feature type="transmembrane region" description="Helical" evidence="1">
    <location>
        <begin position="180"/>
        <end position="213"/>
    </location>
</feature>
<dbReference type="EMBL" id="CAJGYO010000010">
    <property type="protein sequence ID" value="CAD6256800.1"/>
    <property type="molecule type" value="Genomic_DNA"/>
</dbReference>
<feature type="transmembrane region" description="Helical" evidence="1">
    <location>
        <begin position="145"/>
        <end position="174"/>
    </location>
</feature>
<gene>
    <name evidence="2" type="ORF">NCGR_LOCUS40298</name>
</gene>
<keyword evidence="1" id="KW-1133">Transmembrane helix</keyword>
<keyword evidence="1" id="KW-0472">Membrane</keyword>
<sequence>MAATKPASSTTPSSLNFLKEGLLLPGRNRRLFAAIFMILVAWISLLLVANELGVEPLKLEVGRDMDTLMSTDPRGPDYAHLVRETLDDYRVLFLAGAAYLVSLDITGSVIQLVSLFAAVTTYSGDGEVHTFGALLGRAKQQLKGAVLTVAFVCALKTAAVVLLLALSTLVAFLAFRRYHYHGLFLAGCLVLLVAFVFYVFLSFLCSLAVVVAVDESAARRHHGAGAVGQAWQLVKGRQRRAMLFVSVMSVLAAVFRPVYWQAKICARGNMASGAVLLGVLYTVQMAAVELFQDCALIAFYYECKGRSAQESETEYAKLSIQDA</sequence>
<feature type="transmembrane region" description="Helical" evidence="1">
    <location>
        <begin position="241"/>
        <end position="259"/>
    </location>
</feature>
<feature type="transmembrane region" description="Helical" evidence="1">
    <location>
        <begin position="31"/>
        <end position="49"/>
    </location>
</feature>
<evidence type="ECO:0000256" key="1">
    <source>
        <dbReference type="SAM" id="Phobius"/>
    </source>
</evidence>
<dbReference type="PANTHER" id="PTHR34483:SF5">
    <property type="entry name" value="TRANSMEMBRANE PROTEIN"/>
    <property type="match status" value="1"/>
</dbReference>
<evidence type="ECO:0000313" key="2">
    <source>
        <dbReference type="EMBL" id="CAD6256800.1"/>
    </source>
</evidence>
<proteinExistence type="predicted"/>
<dbReference type="AlphaFoldDB" id="A0A811QL47"/>
<name>A0A811QL47_9POAL</name>
<keyword evidence="1" id="KW-0812">Transmembrane</keyword>
<organism evidence="2 3">
    <name type="scientific">Miscanthus lutarioriparius</name>
    <dbReference type="NCBI Taxonomy" id="422564"/>
    <lineage>
        <taxon>Eukaryota</taxon>
        <taxon>Viridiplantae</taxon>
        <taxon>Streptophyta</taxon>
        <taxon>Embryophyta</taxon>
        <taxon>Tracheophyta</taxon>
        <taxon>Spermatophyta</taxon>
        <taxon>Magnoliopsida</taxon>
        <taxon>Liliopsida</taxon>
        <taxon>Poales</taxon>
        <taxon>Poaceae</taxon>
        <taxon>PACMAD clade</taxon>
        <taxon>Panicoideae</taxon>
        <taxon>Andropogonodae</taxon>
        <taxon>Andropogoneae</taxon>
        <taxon>Saccharinae</taxon>
        <taxon>Miscanthus</taxon>
    </lineage>
</organism>
<accession>A0A811QL47</accession>
<comment type="caution">
    <text evidence="2">The sequence shown here is derived from an EMBL/GenBank/DDBJ whole genome shotgun (WGS) entry which is preliminary data.</text>
</comment>
<dbReference type="OrthoDB" id="737323at2759"/>
<evidence type="ECO:0008006" key="4">
    <source>
        <dbReference type="Google" id="ProtNLM"/>
    </source>
</evidence>
<reference evidence="2" key="1">
    <citation type="submission" date="2020-10" db="EMBL/GenBank/DDBJ databases">
        <authorList>
            <person name="Han B."/>
            <person name="Lu T."/>
            <person name="Zhao Q."/>
            <person name="Huang X."/>
            <person name="Zhao Y."/>
        </authorList>
    </citation>
    <scope>NUCLEOTIDE SEQUENCE</scope>
</reference>
<dbReference type="PANTHER" id="PTHR34483">
    <property type="entry name" value="OS09G0129800 PROTEIN"/>
    <property type="match status" value="1"/>
</dbReference>